<accession>A0A431VLH0</accession>
<name>A0A431VLH0_9DEIO</name>
<dbReference type="OrthoDB" id="9855886at2"/>
<proteinExistence type="predicted"/>
<dbReference type="RefSeq" id="WP_126353442.1">
    <property type="nucleotide sequence ID" value="NZ_CP086384.1"/>
</dbReference>
<comment type="caution">
    <text evidence="1">The sequence shown here is derived from an EMBL/GenBank/DDBJ whole genome shotgun (WGS) entry which is preliminary data.</text>
</comment>
<protein>
    <submittedName>
        <fullName evidence="1">Uncharacterized protein</fullName>
    </submittedName>
</protein>
<reference evidence="1 2" key="1">
    <citation type="submission" date="2018-12" db="EMBL/GenBank/DDBJ databases">
        <title>Deinococcus radiophilus ATCC 27603 genome sequencing and assembly.</title>
        <authorList>
            <person name="Maclea K.S."/>
            <person name="Maynard C.R."/>
        </authorList>
    </citation>
    <scope>NUCLEOTIDE SEQUENCE [LARGE SCALE GENOMIC DNA]</scope>
    <source>
        <strain evidence="1 2">ATCC 27603</strain>
    </source>
</reference>
<gene>
    <name evidence="1" type="ORF">EJ104_12915</name>
</gene>
<organism evidence="1 2">
    <name type="scientific">Deinococcus radiophilus</name>
    <dbReference type="NCBI Taxonomy" id="32062"/>
    <lineage>
        <taxon>Bacteria</taxon>
        <taxon>Thermotogati</taxon>
        <taxon>Deinococcota</taxon>
        <taxon>Deinococci</taxon>
        <taxon>Deinococcales</taxon>
        <taxon>Deinococcaceae</taxon>
        <taxon>Deinococcus</taxon>
    </lineage>
</organism>
<evidence type="ECO:0000313" key="2">
    <source>
        <dbReference type="Proteomes" id="UP000277766"/>
    </source>
</evidence>
<dbReference type="AlphaFoldDB" id="A0A431VLH0"/>
<keyword evidence="2" id="KW-1185">Reference proteome</keyword>
<dbReference type="EMBL" id="RXPE01000047">
    <property type="protein sequence ID" value="RTR21867.1"/>
    <property type="molecule type" value="Genomic_DNA"/>
</dbReference>
<evidence type="ECO:0000313" key="1">
    <source>
        <dbReference type="EMBL" id="RTR21867.1"/>
    </source>
</evidence>
<dbReference type="Proteomes" id="UP000277766">
    <property type="component" value="Unassembled WGS sequence"/>
</dbReference>
<sequence length="92" mass="10529">MSQEQNKQEQDTQETMYDISVAASLAITDERVQQTGNRFTLPDGRQIAVWLTPELIDERTEGEETHTDITWAEAEALGVTLNDYLETEINER</sequence>